<organism evidence="2 3">
    <name type="scientific">Lachnobacterium bovis DSM 14045</name>
    <dbReference type="NCBI Taxonomy" id="1122142"/>
    <lineage>
        <taxon>Bacteria</taxon>
        <taxon>Bacillati</taxon>
        <taxon>Bacillota</taxon>
        <taxon>Clostridia</taxon>
        <taxon>Lachnospirales</taxon>
        <taxon>Lachnospiraceae</taxon>
        <taxon>Lachnobacterium</taxon>
    </lineage>
</organism>
<dbReference type="STRING" id="1122142.SAMN02910414_01952"/>
<accession>A0A1H3L9U8</accession>
<feature type="transmembrane region" description="Helical" evidence="1">
    <location>
        <begin position="137"/>
        <end position="163"/>
    </location>
</feature>
<dbReference type="Proteomes" id="UP000183918">
    <property type="component" value="Unassembled WGS sequence"/>
</dbReference>
<feature type="transmembrane region" description="Helical" evidence="1">
    <location>
        <begin position="25"/>
        <end position="46"/>
    </location>
</feature>
<reference evidence="2 3" key="1">
    <citation type="submission" date="2016-10" db="EMBL/GenBank/DDBJ databases">
        <authorList>
            <person name="de Groot N.N."/>
        </authorList>
    </citation>
    <scope>NUCLEOTIDE SEQUENCE [LARGE SCALE GENOMIC DNA]</scope>
    <source>
        <strain evidence="2 3">DSM 14045</strain>
    </source>
</reference>
<sequence>MDNMLKTDSLSRNQQNVNSKPTLKLVQTALMMGIIIVMAFTPLGYLNLPGLSITFLTVPVAIAAIVIGPTAGFVCGITFGITSFSIGMMGTNPFSATLLNINFVGFFITTIVTRALVGLFTGLFYRLLCKVKANKNLSVILASLSCPLLNTLLFMSSLVAFYYNTSFIQSFVKKGNFPNPFLFVIGFVGIQGLIEAVVCTCVATTITLVLKKVLTR</sequence>
<dbReference type="AlphaFoldDB" id="A0A1H3L9U8"/>
<evidence type="ECO:0008006" key="4">
    <source>
        <dbReference type="Google" id="ProtNLM"/>
    </source>
</evidence>
<evidence type="ECO:0000313" key="2">
    <source>
        <dbReference type="EMBL" id="SDY61066.1"/>
    </source>
</evidence>
<feature type="transmembrane region" description="Helical" evidence="1">
    <location>
        <begin position="53"/>
        <end position="81"/>
    </location>
</feature>
<dbReference type="Pfam" id="PF12822">
    <property type="entry name" value="ECF_trnsprt"/>
    <property type="match status" value="1"/>
</dbReference>
<keyword evidence="3" id="KW-1185">Reference proteome</keyword>
<evidence type="ECO:0000256" key="1">
    <source>
        <dbReference type="SAM" id="Phobius"/>
    </source>
</evidence>
<dbReference type="Gene3D" id="1.10.1760.20">
    <property type="match status" value="1"/>
</dbReference>
<dbReference type="GO" id="GO:0022857">
    <property type="term" value="F:transmembrane transporter activity"/>
    <property type="evidence" value="ECO:0007669"/>
    <property type="project" value="InterPro"/>
</dbReference>
<protein>
    <recommendedName>
        <fullName evidence="4">ECF transporter S component</fullName>
    </recommendedName>
</protein>
<dbReference type="InterPro" id="IPR024529">
    <property type="entry name" value="ECF_trnsprt_substrate-spec"/>
</dbReference>
<feature type="transmembrane region" description="Helical" evidence="1">
    <location>
        <begin position="183"/>
        <end position="210"/>
    </location>
</feature>
<proteinExistence type="predicted"/>
<keyword evidence="1" id="KW-0472">Membrane</keyword>
<gene>
    <name evidence="2" type="ORF">SAMN02910414_01952</name>
</gene>
<feature type="transmembrane region" description="Helical" evidence="1">
    <location>
        <begin position="101"/>
        <end position="125"/>
    </location>
</feature>
<keyword evidence="1" id="KW-1133">Transmembrane helix</keyword>
<dbReference type="RefSeq" id="WP_242871458.1">
    <property type="nucleotide sequence ID" value="NZ_FNPG01000024.1"/>
</dbReference>
<evidence type="ECO:0000313" key="3">
    <source>
        <dbReference type="Proteomes" id="UP000183918"/>
    </source>
</evidence>
<name>A0A1H3L9U8_9FIRM</name>
<keyword evidence="1" id="KW-0812">Transmembrane</keyword>
<dbReference type="EMBL" id="FNPG01000024">
    <property type="protein sequence ID" value="SDY61066.1"/>
    <property type="molecule type" value="Genomic_DNA"/>
</dbReference>